<sequence>MAKFLFYLFIYLFIFNNIIKVQLAGSAPCFYHELSSISYLRESIVLQKEITLNQVLKSISNTRFNFGPDYLFYLRLRNI</sequence>
<feature type="chain" id="PRO_5022837325" evidence="1">
    <location>
        <begin position="25"/>
        <end position="79"/>
    </location>
</feature>
<keyword evidence="1" id="KW-0732">Signal</keyword>
<keyword evidence="3" id="KW-1185">Reference proteome</keyword>
<dbReference type="EMBL" id="CM017641">
    <property type="protein sequence ID" value="TYJ30741.1"/>
    <property type="molecule type" value="Genomic_DNA"/>
</dbReference>
<dbReference type="Proteomes" id="UP000323597">
    <property type="component" value="Chromosome A06"/>
</dbReference>
<proteinExistence type="predicted"/>
<accession>A0A5D2Z0E5</accession>
<evidence type="ECO:0000313" key="2">
    <source>
        <dbReference type="EMBL" id="TYJ30741.1"/>
    </source>
</evidence>
<protein>
    <submittedName>
        <fullName evidence="2">Uncharacterized protein</fullName>
    </submittedName>
</protein>
<evidence type="ECO:0000313" key="3">
    <source>
        <dbReference type="Proteomes" id="UP000323597"/>
    </source>
</evidence>
<evidence type="ECO:0000256" key="1">
    <source>
        <dbReference type="SAM" id="SignalP"/>
    </source>
</evidence>
<organism evidence="2 3">
    <name type="scientific">Gossypium mustelinum</name>
    <name type="common">Cotton</name>
    <name type="synonym">Gossypium caicoense</name>
    <dbReference type="NCBI Taxonomy" id="34275"/>
    <lineage>
        <taxon>Eukaryota</taxon>
        <taxon>Viridiplantae</taxon>
        <taxon>Streptophyta</taxon>
        <taxon>Embryophyta</taxon>
        <taxon>Tracheophyta</taxon>
        <taxon>Spermatophyta</taxon>
        <taxon>Magnoliopsida</taxon>
        <taxon>eudicotyledons</taxon>
        <taxon>Gunneridae</taxon>
        <taxon>Pentapetalae</taxon>
        <taxon>rosids</taxon>
        <taxon>malvids</taxon>
        <taxon>Malvales</taxon>
        <taxon>Malvaceae</taxon>
        <taxon>Malvoideae</taxon>
        <taxon>Gossypium</taxon>
    </lineage>
</organism>
<reference evidence="2 3" key="1">
    <citation type="submission" date="2019-07" db="EMBL/GenBank/DDBJ databases">
        <title>WGS assembly of Gossypium mustelinum.</title>
        <authorList>
            <person name="Chen Z.J."/>
            <person name="Sreedasyam A."/>
            <person name="Ando A."/>
            <person name="Song Q."/>
            <person name="De L."/>
            <person name="Hulse-Kemp A."/>
            <person name="Ding M."/>
            <person name="Ye W."/>
            <person name="Kirkbride R."/>
            <person name="Jenkins J."/>
            <person name="Plott C."/>
            <person name="Lovell J."/>
            <person name="Lin Y.-M."/>
            <person name="Vaughn R."/>
            <person name="Liu B."/>
            <person name="Li W."/>
            <person name="Simpson S."/>
            <person name="Scheffler B."/>
            <person name="Saski C."/>
            <person name="Grover C."/>
            <person name="Hu G."/>
            <person name="Conover J."/>
            <person name="Carlson J."/>
            <person name="Shu S."/>
            <person name="Boston L."/>
            <person name="Williams M."/>
            <person name="Peterson D."/>
            <person name="Mcgee K."/>
            <person name="Jones D."/>
            <person name="Wendel J."/>
            <person name="Stelly D."/>
            <person name="Grimwood J."/>
            <person name="Schmutz J."/>
        </authorList>
    </citation>
    <scope>NUCLEOTIDE SEQUENCE [LARGE SCALE GENOMIC DNA]</scope>
    <source>
        <strain evidence="2">1408120.09</strain>
    </source>
</reference>
<feature type="signal peptide" evidence="1">
    <location>
        <begin position="1"/>
        <end position="24"/>
    </location>
</feature>
<dbReference type="AlphaFoldDB" id="A0A5D2Z0E5"/>
<name>A0A5D2Z0E5_GOSMU</name>
<gene>
    <name evidence="2" type="ORF">E1A91_A06G150500v1</name>
</gene>